<organism evidence="3 4">
    <name type="scientific">Sphaeroforma arctica JP610</name>
    <dbReference type="NCBI Taxonomy" id="667725"/>
    <lineage>
        <taxon>Eukaryota</taxon>
        <taxon>Ichthyosporea</taxon>
        <taxon>Ichthyophonida</taxon>
        <taxon>Sphaeroforma</taxon>
    </lineage>
</organism>
<dbReference type="PANTHER" id="PTHR24166">
    <property type="entry name" value="ROLLING PEBBLES, ISOFORM B"/>
    <property type="match status" value="1"/>
</dbReference>
<dbReference type="OrthoDB" id="5406014at2759"/>
<dbReference type="SUPFAM" id="SSF48403">
    <property type="entry name" value="Ankyrin repeat"/>
    <property type="match status" value="1"/>
</dbReference>
<proteinExistence type="predicted"/>
<dbReference type="EMBL" id="KQ241598">
    <property type="protein sequence ID" value="KNC87834.1"/>
    <property type="molecule type" value="Genomic_DNA"/>
</dbReference>
<evidence type="ECO:0000313" key="3">
    <source>
        <dbReference type="EMBL" id="KNC87834.1"/>
    </source>
</evidence>
<name>A0A0L0GG41_9EUKA</name>
<dbReference type="AlphaFoldDB" id="A0A0L0GG41"/>
<keyword evidence="1" id="KW-0677">Repeat</keyword>
<dbReference type="GeneID" id="25900595"/>
<dbReference type="PANTHER" id="PTHR24166:SF48">
    <property type="entry name" value="PROTEIN VAPYRIN"/>
    <property type="match status" value="1"/>
</dbReference>
<evidence type="ECO:0000313" key="4">
    <source>
        <dbReference type="Proteomes" id="UP000054560"/>
    </source>
</evidence>
<dbReference type="Proteomes" id="UP000054560">
    <property type="component" value="Unassembled WGS sequence"/>
</dbReference>
<keyword evidence="4" id="KW-1185">Reference proteome</keyword>
<gene>
    <name evidence="3" type="ORF">SARC_00091</name>
</gene>
<dbReference type="RefSeq" id="XP_014161736.1">
    <property type="nucleotide sequence ID" value="XM_014306261.1"/>
</dbReference>
<dbReference type="InterPro" id="IPR036770">
    <property type="entry name" value="Ankyrin_rpt-contain_sf"/>
</dbReference>
<dbReference type="InterPro" id="IPR002110">
    <property type="entry name" value="Ankyrin_rpt"/>
</dbReference>
<keyword evidence="2" id="KW-0040">ANK repeat</keyword>
<dbReference type="Gene3D" id="1.25.40.20">
    <property type="entry name" value="Ankyrin repeat-containing domain"/>
    <property type="match status" value="2"/>
</dbReference>
<dbReference type="SMART" id="SM00248">
    <property type="entry name" value="ANK"/>
    <property type="match status" value="5"/>
</dbReference>
<reference evidence="3 4" key="1">
    <citation type="submission" date="2011-02" db="EMBL/GenBank/DDBJ databases">
        <title>The Genome Sequence of Sphaeroforma arctica JP610.</title>
        <authorList>
            <consortium name="The Broad Institute Genome Sequencing Platform"/>
            <person name="Russ C."/>
            <person name="Cuomo C."/>
            <person name="Young S.K."/>
            <person name="Zeng Q."/>
            <person name="Gargeya S."/>
            <person name="Alvarado L."/>
            <person name="Berlin A."/>
            <person name="Chapman S.B."/>
            <person name="Chen Z."/>
            <person name="Freedman E."/>
            <person name="Gellesch M."/>
            <person name="Goldberg J."/>
            <person name="Griggs A."/>
            <person name="Gujja S."/>
            <person name="Heilman E."/>
            <person name="Heiman D."/>
            <person name="Howarth C."/>
            <person name="Mehta T."/>
            <person name="Neiman D."/>
            <person name="Pearson M."/>
            <person name="Roberts A."/>
            <person name="Saif S."/>
            <person name="Shea T."/>
            <person name="Shenoy N."/>
            <person name="Sisk P."/>
            <person name="Stolte C."/>
            <person name="Sykes S."/>
            <person name="White J."/>
            <person name="Yandava C."/>
            <person name="Burger G."/>
            <person name="Gray M.W."/>
            <person name="Holland P.W.H."/>
            <person name="King N."/>
            <person name="Lang F.B.F."/>
            <person name="Roger A.J."/>
            <person name="Ruiz-Trillo I."/>
            <person name="Haas B."/>
            <person name="Nusbaum C."/>
            <person name="Birren B."/>
        </authorList>
    </citation>
    <scope>NUCLEOTIDE SEQUENCE [LARGE SCALE GENOMIC DNA]</scope>
    <source>
        <strain evidence="3 4">JP610</strain>
    </source>
</reference>
<evidence type="ECO:0000256" key="2">
    <source>
        <dbReference type="ARBA" id="ARBA00023043"/>
    </source>
</evidence>
<dbReference type="InterPro" id="IPR050889">
    <property type="entry name" value="Dendritic_Spine_Reg/Scaffold"/>
</dbReference>
<dbReference type="STRING" id="667725.A0A0L0GG41"/>
<evidence type="ECO:0000256" key="1">
    <source>
        <dbReference type="ARBA" id="ARBA00022737"/>
    </source>
</evidence>
<sequence>MKVVKAFKSLLGKATAPPPKYAATPPPKHVSLRGGPVRLVPAEHCSAYDIGLTCKTALEDADVDYLFDAANRELLVFVLETNAHVAETLIVQCLVRENEEVFSRLHHFPFASSDLLCTVLIVASTNNYTSTVRRILAGKKLKACPRNTEALVQAVEHNHAAIVRVLLLDDRVSNNGFQCLALIKACRHGHVGVLRLLLQDPCIRASLMSPEMATCGSTALAVAARMGQVGVLRVLLNNPLFNPEDFENLALQSAIASQDVRVVRLLLADPRVDPTQLITLPGATVDGQRSRRPRTMLSHACEVGTMQIVRLLLADPRVDSRAYGRTAMASARKPEIACLLLGYSTCE</sequence>
<dbReference type="Pfam" id="PF12796">
    <property type="entry name" value="Ank_2"/>
    <property type="match status" value="1"/>
</dbReference>
<protein>
    <submittedName>
        <fullName evidence="3">Uncharacterized protein</fullName>
    </submittedName>
</protein>
<accession>A0A0L0GG41</accession>